<reference evidence="1 2" key="1">
    <citation type="journal article" date="2013" name="Nat. Commun.">
        <title>The evolution and pathogenic mechanisms of the rice sheath blight pathogen.</title>
        <authorList>
            <person name="Zheng A."/>
            <person name="Lin R."/>
            <person name="Xu L."/>
            <person name="Qin P."/>
            <person name="Tang C."/>
            <person name="Ai P."/>
            <person name="Zhang D."/>
            <person name="Liu Y."/>
            <person name="Sun Z."/>
            <person name="Feng H."/>
            <person name="Wang Y."/>
            <person name="Chen Y."/>
            <person name="Liang X."/>
            <person name="Fu R."/>
            <person name="Li Q."/>
            <person name="Zhang J."/>
            <person name="Yu X."/>
            <person name="Xie Z."/>
            <person name="Ding L."/>
            <person name="Guan P."/>
            <person name="Tang J."/>
            <person name="Liang Y."/>
            <person name="Wang S."/>
            <person name="Deng Q."/>
            <person name="Li S."/>
            <person name="Zhu J."/>
            <person name="Wang L."/>
            <person name="Liu H."/>
            <person name="Li P."/>
        </authorList>
    </citation>
    <scope>NUCLEOTIDE SEQUENCE [LARGE SCALE GENOMIC DNA]</scope>
    <source>
        <strain evidence="2">AG-1 IA</strain>
    </source>
</reference>
<accession>L8WGQ1</accession>
<dbReference type="OrthoDB" id="5382797at2759"/>
<proteinExistence type="predicted"/>
<dbReference type="AlphaFoldDB" id="L8WGQ1"/>
<dbReference type="Proteomes" id="UP000011668">
    <property type="component" value="Unassembled WGS sequence"/>
</dbReference>
<dbReference type="HOGENOM" id="CLU_1836502_0_0_1"/>
<comment type="caution">
    <text evidence="1">The sequence shown here is derived from an EMBL/GenBank/DDBJ whole genome shotgun (WGS) entry which is preliminary data.</text>
</comment>
<name>L8WGQ1_THACA</name>
<dbReference type="STRING" id="983506.L8WGQ1"/>
<evidence type="ECO:0000313" key="2">
    <source>
        <dbReference type="Proteomes" id="UP000011668"/>
    </source>
</evidence>
<protein>
    <submittedName>
        <fullName evidence="1">Uncharacterized protein</fullName>
    </submittedName>
</protein>
<sequence>MGNRIPRPGLEGLDRVVRELERHPHISRPPVPKVWQLTPGSALVATMELPIRRGVDDTEVLALTRYAYERCVAVVGRGGGPGGVKVQFGTYIHYTFEYLWAGNRFPWVGWISLQLDARMAEKVRLITGRMIVFRCSLELL</sequence>
<gene>
    <name evidence="1" type="ORF">AG1IA_10007</name>
</gene>
<evidence type="ECO:0000313" key="1">
    <source>
        <dbReference type="EMBL" id="ELU35963.1"/>
    </source>
</evidence>
<dbReference type="EMBL" id="AFRT01004733">
    <property type="protein sequence ID" value="ELU35963.1"/>
    <property type="molecule type" value="Genomic_DNA"/>
</dbReference>
<keyword evidence="2" id="KW-1185">Reference proteome</keyword>
<organism evidence="1 2">
    <name type="scientific">Thanatephorus cucumeris (strain AG1-IA)</name>
    <name type="common">Rice sheath blight fungus</name>
    <name type="synonym">Rhizoctonia solani</name>
    <dbReference type="NCBI Taxonomy" id="983506"/>
    <lineage>
        <taxon>Eukaryota</taxon>
        <taxon>Fungi</taxon>
        <taxon>Dikarya</taxon>
        <taxon>Basidiomycota</taxon>
        <taxon>Agaricomycotina</taxon>
        <taxon>Agaricomycetes</taxon>
        <taxon>Cantharellales</taxon>
        <taxon>Ceratobasidiaceae</taxon>
        <taxon>Rhizoctonia</taxon>
        <taxon>Rhizoctonia solani AG-1</taxon>
    </lineage>
</organism>